<keyword evidence="1" id="KW-0812">Transmembrane</keyword>
<comment type="caution">
    <text evidence="2">The sequence shown here is derived from an EMBL/GenBank/DDBJ whole genome shotgun (WGS) entry which is preliminary data.</text>
</comment>
<reference evidence="3" key="1">
    <citation type="journal article" date="2019" name="Int. J. Syst. Evol. Microbiol.">
        <title>The Global Catalogue of Microorganisms (GCM) 10K type strain sequencing project: providing services to taxonomists for standard genome sequencing and annotation.</title>
        <authorList>
            <consortium name="The Broad Institute Genomics Platform"/>
            <consortium name="The Broad Institute Genome Sequencing Center for Infectious Disease"/>
            <person name="Wu L."/>
            <person name="Ma J."/>
        </authorList>
    </citation>
    <scope>NUCLEOTIDE SEQUENCE [LARGE SCALE GENOMIC DNA]</scope>
    <source>
        <strain evidence="3">CGMCC-1.15741</strain>
    </source>
</reference>
<feature type="transmembrane region" description="Helical" evidence="1">
    <location>
        <begin position="37"/>
        <end position="60"/>
    </location>
</feature>
<proteinExistence type="predicted"/>
<evidence type="ECO:0000313" key="3">
    <source>
        <dbReference type="Proteomes" id="UP001596303"/>
    </source>
</evidence>
<gene>
    <name evidence="2" type="ORF">ACFQDM_05115</name>
</gene>
<name>A0ABW1S6Y6_9PROT</name>
<keyword evidence="1" id="KW-1133">Transmembrane helix</keyword>
<keyword evidence="1" id="KW-0472">Membrane</keyword>
<evidence type="ECO:0008006" key="4">
    <source>
        <dbReference type="Google" id="ProtNLM"/>
    </source>
</evidence>
<dbReference type="EMBL" id="JBHSSW010000004">
    <property type="protein sequence ID" value="MFC6197446.1"/>
    <property type="molecule type" value="Genomic_DNA"/>
</dbReference>
<feature type="transmembrane region" description="Helical" evidence="1">
    <location>
        <begin position="7"/>
        <end position="31"/>
    </location>
</feature>
<dbReference type="Proteomes" id="UP001596303">
    <property type="component" value="Unassembled WGS sequence"/>
</dbReference>
<organism evidence="2 3">
    <name type="scientific">Ponticaulis profundi</name>
    <dbReference type="NCBI Taxonomy" id="2665222"/>
    <lineage>
        <taxon>Bacteria</taxon>
        <taxon>Pseudomonadati</taxon>
        <taxon>Pseudomonadota</taxon>
        <taxon>Alphaproteobacteria</taxon>
        <taxon>Hyphomonadales</taxon>
        <taxon>Hyphomonadaceae</taxon>
        <taxon>Ponticaulis</taxon>
    </lineage>
</organism>
<sequence>MTTKTHLSVLLFALYNAVIFGAGLLLTLALAQSSANIGIGIAASALAALIGGAILARLTAPRMRNRYWKRKDKAPKPVWS</sequence>
<dbReference type="RefSeq" id="WP_377376338.1">
    <property type="nucleotide sequence ID" value="NZ_JBHSSW010000004.1"/>
</dbReference>
<keyword evidence="3" id="KW-1185">Reference proteome</keyword>
<evidence type="ECO:0000313" key="2">
    <source>
        <dbReference type="EMBL" id="MFC6197446.1"/>
    </source>
</evidence>
<evidence type="ECO:0000256" key="1">
    <source>
        <dbReference type="SAM" id="Phobius"/>
    </source>
</evidence>
<protein>
    <recommendedName>
        <fullName evidence="4">CTP synthetase</fullName>
    </recommendedName>
</protein>
<accession>A0ABW1S6Y6</accession>